<sequence length="54" mass="6028">MDSLSVCQSLAWPLTCKCYKGISAILWVLGKHYNYRKKAAESARPYPSPVVSIP</sequence>
<dbReference type="EMBL" id="PYWC01000046">
    <property type="protein sequence ID" value="PWW75390.1"/>
    <property type="molecule type" value="Genomic_DNA"/>
</dbReference>
<evidence type="ECO:0000313" key="1">
    <source>
        <dbReference type="EMBL" id="PWW75390.1"/>
    </source>
</evidence>
<organism evidence="1 2">
    <name type="scientific">Tuber magnatum</name>
    <name type="common">white Piedmont truffle</name>
    <dbReference type="NCBI Taxonomy" id="42249"/>
    <lineage>
        <taxon>Eukaryota</taxon>
        <taxon>Fungi</taxon>
        <taxon>Dikarya</taxon>
        <taxon>Ascomycota</taxon>
        <taxon>Pezizomycotina</taxon>
        <taxon>Pezizomycetes</taxon>
        <taxon>Pezizales</taxon>
        <taxon>Tuberaceae</taxon>
        <taxon>Tuber</taxon>
    </lineage>
</organism>
<reference evidence="1 2" key="1">
    <citation type="submission" date="2018-03" db="EMBL/GenBank/DDBJ databases">
        <title>Genomes of Pezizomycetes fungi and the evolution of truffles.</title>
        <authorList>
            <person name="Murat C."/>
            <person name="Payen T."/>
            <person name="Noel B."/>
            <person name="Kuo A."/>
            <person name="Martin F.M."/>
        </authorList>
    </citation>
    <scope>NUCLEOTIDE SEQUENCE [LARGE SCALE GENOMIC DNA]</scope>
    <source>
        <strain evidence="1">091103-1</strain>
    </source>
</reference>
<keyword evidence="2" id="KW-1185">Reference proteome</keyword>
<comment type="caution">
    <text evidence="1">The sequence shown here is derived from an EMBL/GenBank/DDBJ whole genome shotgun (WGS) entry which is preliminary data.</text>
</comment>
<proteinExistence type="predicted"/>
<dbReference type="Proteomes" id="UP000246991">
    <property type="component" value="Unassembled WGS sequence"/>
</dbReference>
<gene>
    <name evidence="1" type="ORF">C7212DRAFT_324782</name>
</gene>
<name>A0A317SNU8_9PEZI</name>
<protein>
    <submittedName>
        <fullName evidence="1">Uncharacterized protein</fullName>
    </submittedName>
</protein>
<accession>A0A317SNU8</accession>
<evidence type="ECO:0000313" key="2">
    <source>
        <dbReference type="Proteomes" id="UP000246991"/>
    </source>
</evidence>
<dbReference type="AlphaFoldDB" id="A0A317SNU8"/>